<evidence type="ECO:0000313" key="1">
    <source>
        <dbReference type="EMBL" id="KMW68247.1"/>
    </source>
</evidence>
<sequence>MIRSNAFRQYNNSTQSTWYKRLEHSSKNIIIKLANDATGIQITYLEAAADELITELCNLYQLSNAENQISRDFHVRSYTLYSTPESTPGSAGSNVNTGSNVDTGLNIDINTQSAAIANCTQNTDVDINTYSAAIDNHTQNITSRAHDISANFDEDNIIEGRRTRNHRAAHFVTVENVKVNSFQIINEAFSHSHSHSDFYKSQNLFSNTVFTVINNTSISTASIPSRIHRSQLPDSLNY</sequence>
<name>A0A0J9EQC5_AJEDA</name>
<gene>
    <name evidence="1" type="ORF">BDDG_12686</name>
</gene>
<protein>
    <submittedName>
        <fullName evidence="1">Uncharacterized protein</fullName>
    </submittedName>
</protein>
<dbReference type="Proteomes" id="UP000007802">
    <property type="component" value="Unassembled WGS sequence"/>
</dbReference>
<reference evidence="1" key="1">
    <citation type="submission" date="2010-03" db="EMBL/GenBank/DDBJ databases">
        <title>Annotation of Blastomyces dermatitidis strain ATCC 18188.</title>
        <authorList>
            <consortium name="The Broad Institute Genome Sequencing Platform"/>
            <consortium name="Broad Institute Genome Sequencing Center for Infectious Disease."/>
            <person name="Cuomo C."/>
            <person name="Klein B."/>
            <person name="Sullivan T."/>
            <person name="Heitman J."/>
            <person name="Young S."/>
            <person name="Zeng Q."/>
            <person name="Gargeya S."/>
            <person name="Alvarado L."/>
            <person name="Berlin A.M."/>
            <person name="Chapman S.B."/>
            <person name="Chen Z."/>
            <person name="Freedman E."/>
            <person name="Gellesch M."/>
            <person name="Goldberg J."/>
            <person name="Griggs A."/>
            <person name="Gujja S."/>
            <person name="Heilman E."/>
            <person name="Heiman D."/>
            <person name="Howarth C."/>
            <person name="Mehta T."/>
            <person name="Neiman D."/>
            <person name="Pearson M."/>
            <person name="Roberts A."/>
            <person name="Saif S."/>
            <person name="Shea T."/>
            <person name="Shenoy N."/>
            <person name="Sisk P."/>
            <person name="Stolte C."/>
            <person name="Sykes S."/>
            <person name="White J."/>
            <person name="Yandava C."/>
            <person name="Haas B."/>
            <person name="Nusbaum C."/>
            <person name="Birren B."/>
        </authorList>
    </citation>
    <scope>NUCLEOTIDE SEQUENCE</scope>
    <source>
        <strain evidence="1">ATCC 18188</strain>
    </source>
</reference>
<dbReference type="EMBL" id="GG749459">
    <property type="protein sequence ID" value="KMW68247.1"/>
    <property type="molecule type" value="Genomic_DNA"/>
</dbReference>
<accession>A0A0J9EQC5</accession>
<organism evidence="1">
    <name type="scientific">Ajellomyces dermatitidis (strain ATCC 18188 / CBS 674.68)</name>
    <name type="common">Blastomyces dermatitidis</name>
    <dbReference type="NCBI Taxonomy" id="653446"/>
    <lineage>
        <taxon>Eukaryota</taxon>
        <taxon>Fungi</taxon>
        <taxon>Dikarya</taxon>
        <taxon>Ascomycota</taxon>
        <taxon>Pezizomycotina</taxon>
        <taxon>Eurotiomycetes</taxon>
        <taxon>Eurotiomycetidae</taxon>
        <taxon>Onygenales</taxon>
        <taxon>Ajellomycetaceae</taxon>
        <taxon>Blastomyces</taxon>
    </lineage>
</organism>
<proteinExistence type="predicted"/>
<dbReference type="AlphaFoldDB" id="A0A0J9EQC5"/>